<protein>
    <submittedName>
        <fullName evidence="2">Uncharacterized protein</fullName>
    </submittedName>
</protein>
<evidence type="ECO:0000256" key="1">
    <source>
        <dbReference type="SAM" id="MobiDB-lite"/>
    </source>
</evidence>
<dbReference type="EMBL" id="VSWC01000016">
    <property type="protein sequence ID" value="KAA1111644.1"/>
    <property type="molecule type" value="Genomic_DNA"/>
</dbReference>
<feature type="region of interest" description="Disordered" evidence="1">
    <location>
        <begin position="1"/>
        <end position="53"/>
    </location>
</feature>
<sequence>MSLPHSTDPEDLGDCLGDGPSLHCHSHSVHPHDTPQSPVIFDTLPPTHQNKNKKTTGIYVHGRVHLIRPNHNHNHSSIHPTNQKYGRYLNVAKQKKSELS</sequence>
<proteinExistence type="predicted"/>
<dbReference type="EMBL" id="VDEP01000206">
    <property type="protein sequence ID" value="KAA1123903.1"/>
    <property type="molecule type" value="Genomic_DNA"/>
</dbReference>
<keyword evidence="4" id="KW-1185">Reference proteome</keyword>
<comment type="caution">
    <text evidence="2">The sequence shown here is derived from an EMBL/GenBank/DDBJ whole genome shotgun (WGS) entry which is preliminary data.</text>
</comment>
<feature type="region of interest" description="Disordered" evidence="1">
    <location>
        <begin position="69"/>
        <end position="100"/>
    </location>
</feature>
<gene>
    <name evidence="2" type="ORF">PGT21_007137</name>
    <name evidence="3" type="ORF">PGTUg99_029179</name>
</gene>
<evidence type="ECO:0000313" key="3">
    <source>
        <dbReference type="EMBL" id="KAA1123903.1"/>
    </source>
</evidence>
<evidence type="ECO:0000313" key="5">
    <source>
        <dbReference type="Proteomes" id="UP000325313"/>
    </source>
</evidence>
<organism evidence="2 4">
    <name type="scientific">Puccinia graminis f. sp. tritici</name>
    <dbReference type="NCBI Taxonomy" id="56615"/>
    <lineage>
        <taxon>Eukaryota</taxon>
        <taxon>Fungi</taxon>
        <taxon>Dikarya</taxon>
        <taxon>Basidiomycota</taxon>
        <taxon>Pucciniomycotina</taxon>
        <taxon>Pucciniomycetes</taxon>
        <taxon>Pucciniales</taxon>
        <taxon>Pucciniaceae</taxon>
        <taxon>Puccinia</taxon>
    </lineage>
</organism>
<accession>A0A5B0QF96</accession>
<evidence type="ECO:0000313" key="2">
    <source>
        <dbReference type="EMBL" id="KAA1111644.1"/>
    </source>
</evidence>
<reference evidence="4 5" key="1">
    <citation type="submission" date="2019-05" db="EMBL/GenBank/DDBJ databases">
        <title>Emergence of the Ug99 lineage of the wheat stem rust pathogen through somatic hybridization.</title>
        <authorList>
            <person name="Li F."/>
            <person name="Upadhyaya N.M."/>
            <person name="Sperschneider J."/>
            <person name="Matny O."/>
            <person name="Nguyen-Phuc H."/>
            <person name="Mago R."/>
            <person name="Raley C."/>
            <person name="Miller M.E."/>
            <person name="Silverstein K.A.T."/>
            <person name="Henningsen E."/>
            <person name="Hirsch C.D."/>
            <person name="Visser B."/>
            <person name="Pretorius Z.A."/>
            <person name="Steffenson B.J."/>
            <person name="Schwessinger B."/>
            <person name="Dodds P.N."/>
            <person name="Figueroa M."/>
        </authorList>
    </citation>
    <scope>NUCLEOTIDE SEQUENCE [LARGE SCALE GENOMIC DNA]</scope>
    <source>
        <strain evidence="2">21-0</strain>
        <strain evidence="3 5">Ug99</strain>
    </source>
</reference>
<dbReference type="Proteomes" id="UP000325313">
    <property type="component" value="Unassembled WGS sequence"/>
</dbReference>
<name>A0A5B0QF96_PUCGR</name>
<evidence type="ECO:0000313" key="4">
    <source>
        <dbReference type="Proteomes" id="UP000324748"/>
    </source>
</evidence>
<dbReference type="AlphaFoldDB" id="A0A5B0QF96"/>
<dbReference type="Proteomes" id="UP000324748">
    <property type="component" value="Unassembled WGS sequence"/>
</dbReference>